<gene>
    <name evidence="2" type="ORF">A2876_01445</name>
</gene>
<evidence type="ECO:0000256" key="1">
    <source>
        <dbReference type="SAM" id="Phobius"/>
    </source>
</evidence>
<comment type="caution">
    <text evidence="2">The sequence shown here is derived from an EMBL/GenBank/DDBJ whole genome shotgun (WGS) entry which is preliminary data.</text>
</comment>
<feature type="transmembrane region" description="Helical" evidence="1">
    <location>
        <begin position="12"/>
        <end position="32"/>
    </location>
</feature>
<dbReference type="Proteomes" id="UP000178176">
    <property type="component" value="Unassembled WGS sequence"/>
</dbReference>
<feature type="transmembrane region" description="Helical" evidence="1">
    <location>
        <begin position="44"/>
        <end position="68"/>
    </location>
</feature>
<keyword evidence="1" id="KW-0472">Membrane</keyword>
<reference evidence="2 3" key="1">
    <citation type="journal article" date="2016" name="Nat. Commun.">
        <title>Thousands of microbial genomes shed light on interconnected biogeochemical processes in an aquifer system.</title>
        <authorList>
            <person name="Anantharaman K."/>
            <person name="Brown C.T."/>
            <person name="Hug L.A."/>
            <person name="Sharon I."/>
            <person name="Castelle C.J."/>
            <person name="Probst A.J."/>
            <person name="Thomas B.C."/>
            <person name="Singh A."/>
            <person name="Wilkins M.J."/>
            <person name="Karaoz U."/>
            <person name="Brodie E.L."/>
            <person name="Williams K.H."/>
            <person name="Hubbard S.S."/>
            <person name="Banfield J.F."/>
        </authorList>
    </citation>
    <scope>NUCLEOTIDE SEQUENCE [LARGE SCALE GENOMIC DNA]</scope>
</reference>
<keyword evidence="1" id="KW-0812">Transmembrane</keyword>
<keyword evidence="1" id="KW-1133">Transmembrane helix</keyword>
<evidence type="ECO:0000313" key="3">
    <source>
        <dbReference type="Proteomes" id="UP000178176"/>
    </source>
</evidence>
<dbReference type="EMBL" id="MEXH01000029">
    <property type="protein sequence ID" value="OGC91756.1"/>
    <property type="molecule type" value="Genomic_DNA"/>
</dbReference>
<name>A0A1F4YDC4_9BACT</name>
<sequence>MSIVIRFLKLHLAIRLLVIYWVFIGLMWLTLFTPLGTCRGGFDICFPAAIFLIMIPSIPGILILNKIAPAISPSFGSWITYSENLTQVTFIGYFITSLLLILAGMLFGHHPKISVPVRIRRKS</sequence>
<feature type="transmembrane region" description="Helical" evidence="1">
    <location>
        <begin position="88"/>
        <end position="108"/>
    </location>
</feature>
<accession>A0A1F4YDC4</accession>
<organism evidence="2 3">
    <name type="scientific">Candidatus Amesbacteria bacterium RIFCSPHIGHO2_01_FULL_48_32b</name>
    <dbReference type="NCBI Taxonomy" id="1797253"/>
    <lineage>
        <taxon>Bacteria</taxon>
        <taxon>Candidatus Amesiibacteriota</taxon>
    </lineage>
</organism>
<proteinExistence type="predicted"/>
<protein>
    <submittedName>
        <fullName evidence="2">Uncharacterized protein</fullName>
    </submittedName>
</protein>
<dbReference type="AlphaFoldDB" id="A0A1F4YDC4"/>
<evidence type="ECO:0000313" key="2">
    <source>
        <dbReference type="EMBL" id="OGC91756.1"/>
    </source>
</evidence>